<dbReference type="Proteomes" id="UP000663852">
    <property type="component" value="Unassembled WGS sequence"/>
</dbReference>
<evidence type="ECO:0000313" key="1">
    <source>
        <dbReference type="EMBL" id="CAF1553718.1"/>
    </source>
</evidence>
<organism evidence="1 2">
    <name type="scientific">Adineta ricciae</name>
    <name type="common">Rotifer</name>
    <dbReference type="NCBI Taxonomy" id="249248"/>
    <lineage>
        <taxon>Eukaryota</taxon>
        <taxon>Metazoa</taxon>
        <taxon>Spiralia</taxon>
        <taxon>Gnathifera</taxon>
        <taxon>Rotifera</taxon>
        <taxon>Eurotatoria</taxon>
        <taxon>Bdelloidea</taxon>
        <taxon>Adinetida</taxon>
        <taxon>Adinetidae</taxon>
        <taxon>Adineta</taxon>
    </lineage>
</organism>
<comment type="caution">
    <text evidence="1">The sequence shown here is derived from an EMBL/GenBank/DDBJ whole genome shotgun (WGS) entry which is preliminary data.</text>
</comment>
<sequence length="67" mass="7387">MTNIIQNSAIILAKVIHSQTSARSSNMEIFLQNVCIKETDRYRNIKPLMGPVHSLSCLTQPTSATLG</sequence>
<protein>
    <submittedName>
        <fullName evidence="1">Uncharacterized protein</fullName>
    </submittedName>
</protein>
<reference evidence="1" key="1">
    <citation type="submission" date="2021-02" db="EMBL/GenBank/DDBJ databases">
        <authorList>
            <person name="Nowell W R."/>
        </authorList>
    </citation>
    <scope>NUCLEOTIDE SEQUENCE</scope>
</reference>
<dbReference type="EMBL" id="CAJNOJ010001641">
    <property type="protein sequence ID" value="CAF1553718.1"/>
    <property type="molecule type" value="Genomic_DNA"/>
</dbReference>
<name>A0A815X679_ADIRI</name>
<gene>
    <name evidence="1" type="ORF">EDS130_LOCUS46179</name>
</gene>
<accession>A0A815X679</accession>
<proteinExistence type="predicted"/>
<dbReference type="AlphaFoldDB" id="A0A815X679"/>
<evidence type="ECO:0000313" key="2">
    <source>
        <dbReference type="Proteomes" id="UP000663852"/>
    </source>
</evidence>